<keyword evidence="1" id="KW-1133">Transmembrane helix</keyword>
<keyword evidence="3" id="KW-1185">Reference proteome</keyword>
<feature type="transmembrane region" description="Helical" evidence="1">
    <location>
        <begin position="41"/>
        <end position="63"/>
    </location>
</feature>
<sequence length="78" mass="8908">MNWNAHQQVKKGLIALLIGVGMLFLYEKWEVTGWLSETNNMIVTMVVVIIPLIVTTEVAFILYTVTKEKVEKLLDTLD</sequence>
<dbReference type="Proteomes" id="UP000284219">
    <property type="component" value="Unassembled WGS sequence"/>
</dbReference>
<feature type="transmembrane region" description="Helical" evidence="1">
    <location>
        <begin position="12"/>
        <end position="29"/>
    </location>
</feature>
<dbReference type="AlphaFoldDB" id="A0A419SL07"/>
<dbReference type="RefSeq" id="WP_120189914.1">
    <property type="nucleotide sequence ID" value="NZ_MCHY01000008.1"/>
</dbReference>
<gene>
    <name evidence="2" type="ORF">BEP19_09590</name>
</gene>
<proteinExistence type="predicted"/>
<organism evidence="2 3">
    <name type="scientific">Ammoniphilus oxalaticus</name>
    <dbReference type="NCBI Taxonomy" id="66863"/>
    <lineage>
        <taxon>Bacteria</taxon>
        <taxon>Bacillati</taxon>
        <taxon>Bacillota</taxon>
        <taxon>Bacilli</taxon>
        <taxon>Bacillales</taxon>
        <taxon>Paenibacillaceae</taxon>
        <taxon>Aneurinibacillus group</taxon>
        <taxon>Ammoniphilus</taxon>
    </lineage>
</organism>
<evidence type="ECO:0000256" key="1">
    <source>
        <dbReference type="SAM" id="Phobius"/>
    </source>
</evidence>
<name>A0A419SL07_9BACL</name>
<comment type="caution">
    <text evidence="2">The sequence shown here is derived from an EMBL/GenBank/DDBJ whole genome shotgun (WGS) entry which is preliminary data.</text>
</comment>
<dbReference type="EMBL" id="MCHY01000008">
    <property type="protein sequence ID" value="RKD24616.1"/>
    <property type="molecule type" value="Genomic_DNA"/>
</dbReference>
<keyword evidence="1" id="KW-0472">Membrane</keyword>
<reference evidence="2 3" key="1">
    <citation type="submission" date="2016-08" db="EMBL/GenBank/DDBJ databases">
        <title>Novel Firmicute Genomes.</title>
        <authorList>
            <person name="Poppleton D.I."/>
            <person name="Gribaldo S."/>
        </authorList>
    </citation>
    <scope>NUCLEOTIDE SEQUENCE [LARGE SCALE GENOMIC DNA]</scope>
    <source>
        <strain evidence="2 3">RAOx-1</strain>
    </source>
</reference>
<keyword evidence="1" id="KW-0812">Transmembrane</keyword>
<evidence type="ECO:0000313" key="3">
    <source>
        <dbReference type="Proteomes" id="UP000284219"/>
    </source>
</evidence>
<protein>
    <submittedName>
        <fullName evidence="2">Uncharacterized protein</fullName>
    </submittedName>
</protein>
<evidence type="ECO:0000313" key="2">
    <source>
        <dbReference type="EMBL" id="RKD24616.1"/>
    </source>
</evidence>
<accession>A0A419SL07</accession>